<protein>
    <submittedName>
        <fullName evidence="1">Uncharacterized protein</fullName>
    </submittedName>
</protein>
<evidence type="ECO:0000313" key="1">
    <source>
        <dbReference type="EMBL" id="MCP9762382.1"/>
    </source>
</evidence>
<accession>A0AAE3KRN0</accession>
<dbReference type="AlphaFoldDB" id="A0AAE3KRN0"/>
<sequence length="214" mass="24146">MKKIFILAIIGSLVLNISFAQKEKLFKYPFVNQTEFGVLFGRVKNANYSYYYPSYSSYWPNPTPNGYSLQNVANLSIQTFNGFQVRKKTTVGLTTGFDMYSSSVLVPVALGLRHVIYEKNEQGAKLQAGIDAGYGATFGASKNSYEDVTGGILINPTIGFKFPTRNGSAWLVNFGYKYQYMEVSQNFDESDFYNIASVETKNLNRFQVRLGFQF</sequence>
<dbReference type="Proteomes" id="UP001204144">
    <property type="component" value="Unassembled WGS sequence"/>
</dbReference>
<dbReference type="RefSeq" id="WP_255036146.1">
    <property type="nucleotide sequence ID" value="NZ_RJUF01000009.1"/>
</dbReference>
<proteinExistence type="predicted"/>
<reference evidence="1 2" key="1">
    <citation type="submission" date="2018-11" db="EMBL/GenBank/DDBJ databases">
        <title>Novel bacteria species description.</title>
        <authorList>
            <person name="Han J.-H."/>
        </authorList>
    </citation>
    <scope>NUCLEOTIDE SEQUENCE [LARGE SCALE GENOMIC DNA]</scope>
    <source>
        <strain evidence="1 2">KCTC23259</strain>
    </source>
</reference>
<keyword evidence="2" id="KW-1185">Reference proteome</keyword>
<evidence type="ECO:0000313" key="2">
    <source>
        <dbReference type="Proteomes" id="UP001204144"/>
    </source>
</evidence>
<dbReference type="EMBL" id="RJUF01000009">
    <property type="protein sequence ID" value="MCP9762382.1"/>
    <property type="molecule type" value="Genomic_DNA"/>
</dbReference>
<gene>
    <name evidence="1" type="ORF">EGI31_05410</name>
</gene>
<organism evidence="1 2">
    <name type="scientific">Lacihabitans soyangensis</name>
    <dbReference type="NCBI Taxonomy" id="869394"/>
    <lineage>
        <taxon>Bacteria</taxon>
        <taxon>Pseudomonadati</taxon>
        <taxon>Bacteroidota</taxon>
        <taxon>Cytophagia</taxon>
        <taxon>Cytophagales</taxon>
        <taxon>Leadbetterellaceae</taxon>
        <taxon>Lacihabitans</taxon>
    </lineage>
</organism>
<comment type="caution">
    <text evidence="1">The sequence shown here is derived from an EMBL/GenBank/DDBJ whole genome shotgun (WGS) entry which is preliminary data.</text>
</comment>
<name>A0AAE3KRN0_9BACT</name>